<protein>
    <recommendedName>
        <fullName evidence="1">F-box domain-containing protein</fullName>
    </recommendedName>
</protein>
<sequence>MARLLDLSTEILLHIIGNIEVDEYERRKYVIPRLSLVCKRFNDVCGHLIFRSYKLVLRSSGGRCFFTGQSLDHWKDEAVRTRLRHLKSKADFVRKLRIVDYRVNHPDEGESAEALPAEFVPELLETLTALQGLVSVIFEGRDDGQPSPFPVALWDWVASVKPNELGFRLLLTFPDNLQPIHGVEELHIFNYDEQKNSIVTMLKPPILRLVYPWSGELFKFVPYEGIRYVGIEADLMYTKTGPQFFDFTQIPEARVTVRLSFNVEYKMHIPIVWKKYSRKLPSLFVEDLALWDVRRSGRCSVVLRRLPPGFGGTPAQEHVPDEEKEREEAERMDAYYARRAQKYCQQVLQNSEAPFSHFVPSMACLLNLSAEVLLMIIANLEQDRSPYQKTYASRMSLVCKQLNDVCGNLLFRSYPLVLRRYRGYCFITDKPTEHWEDDAIHARLGHLRSKAALVRKLRIVDDKAYHPRENEPTDALPADIIPDLLSTLKLLRSLVSVSFEGRSDLGPSPFPVPVWDWLASVRLNELGLKLSFTFPDSLEPIDGIQELHIKPYNEAMSQIVTKQRAPTLHLQYPWQGDLYKFEAYEGLENVHVEADILRSNPPPKLFDFTPVPQAKVVIKLSFDVEYKFHIPGAWKSNSRRLPSLFAEDLADWDVHRSDQCSITLERLEPGFKGFRRQDHVPDERKEKEEVDNMRGHYELRAWQEEQRQKLQAERLG</sequence>
<evidence type="ECO:0000313" key="3">
    <source>
        <dbReference type="Proteomes" id="UP000298327"/>
    </source>
</evidence>
<dbReference type="Proteomes" id="UP000298327">
    <property type="component" value="Unassembled WGS sequence"/>
</dbReference>
<evidence type="ECO:0000259" key="1">
    <source>
        <dbReference type="Pfam" id="PF00646"/>
    </source>
</evidence>
<name>A0A4Y9YQF0_9AGAM</name>
<organism evidence="2 3">
    <name type="scientific">Dentipellis fragilis</name>
    <dbReference type="NCBI Taxonomy" id="205917"/>
    <lineage>
        <taxon>Eukaryota</taxon>
        <taxon>Fungi</taxon>
        <taxon>Dikarya</taxon>
        <taxon>Basidiomycota</taxon>
        <taxon>Agaricomycotina</taxon>
        <taxon>Agaricomycetes</taxon>
        <taxon>Russulales</taxon>
        <taxon>Hericiaceae</taxon>
        <taxon>Dentipellis</taxon>
    </lineage>
</organism>
<dbReference type="AlphaFoldDB" id="A0A4Y9YQF0"/>
<dbReference type="InterPro" id="IPR001810">
    <property type="entry name" value="F-box_dom"/>
</dbReference>
<dbReference type="Pfam" id="PF00646">
    <property type="entry name" value="F-box"/>
    <property type="match status" value="1"/>
</dbReference>
<proteinExistence type="predicted"/>
<evidence type="ECO:0000313" key="2">
    <source>
        <dbReference type="EMBL" id="TFY64003.1"/>
    </source>
</evidence>
<dbReference type="EMBL" id="SEOQ01000389">
    <property type="protein sequence ID" value="TFY64003.1"/>
    <property type="molecule type" value="Genomic_DNA"/>
</dbReference>
<reference evidence="2 3" key="1">
    <citation type="submission" date="2019-02" db="EMBL/GenBank/DDBJ databases">
        <title>Genome sequencing of the rare red list fungi Dentipellis fragilis.</title>
        <authorList>
            <person name="Buettner E."/>
            <person name="Kellner H."/>
        </authorList>
    </citation>
    <scope>NUCLEOTIDE SEQUENCE [LARGE SCALE GENOMIC DNA]</scope>
    <source>
        <strain evidence="2 3">DSM 105465</strain>
    </source>
</reference>
<gene>
    <name evidence="2" type="ORF">EVG20_g6093</name>
</gene>
<comment type="caution">
    <text evidence="2">The sequence shown here is derived from an EMBL/GenBank/DDBJ whole genome shotgun (WGS) entry which is preliminary data.</text>
</comment>
<accession>A0A4Y9YQF0</accession>
<dbReference type="OrthoDB" id="3247623at2759"/>
<feature type="domain" description="F-box" evidence="1">
    <location>
        <begin position="4"/>
        <end position="50"/>
    </location>
</feature>
<keyword evidence="3" id="KW-1185">Reference proteome</keyword>